<accession>A0A381PVX5</accession>
<feature type="compositionally biased region" description="Basic and acidic residues" evidence="1">
    <location>
        <begin position="106"/>
        <end position="126"/>
    </location>
</feature>
<dbReference type="AlphaFoldDB" id="A0A381PVX5"/>
<dbReference type="SUPFAM" id="SSF53335">
    <property type="entry name" value="S-adenosyl-L-methionine-dependent methyltransferases"/>
    <property type="match status" value="1"/>
</dbReference>
<sequence>MLLPFLRAGLDVDGSDVSPDMLAWCSAKAEAEGLSVDLYTQPMHKLALPRQYFTVVLCGAFGLGGNRALDLEGLRRIHSHLKPNGTLVMDHHFVQQAPGSTYTDPKSLELPHPWPERGDRRRASDGTELELRTRLLEVNAQEGNIVREISVRQFRGDVEVTSETYSIVICIYSMDDVQSMLVQAGFSEVRVSGTLEVHDPALDSDRIIIEATA</sequence>
<dbReference type="Gene3D" id="2.20.25.110">
    <property type="entry name" value="S-adenosyl-L-methionine-dependent methyltransferases"/>
    <property type="match status" value="1"/>
</dbReference>
<protein>
    <recommendedName>
        <fullName evidence="2">Methyltransferase domain-containing protein</fullName>
    </recommendedName>
</protein>
<dbReference type="InterPro" id="IPR029063">
    <property type="entry name" value="SAM-dependent_MTases_sf"/>
</dbReference>
<organism evidence="3">
    <name type="scientific">marine metagenome</name>
    <dbReference type="NCBI Taxonomy" id="408172"/>
    <lineage>
        <taxon>unclassified sequences</taxon>
        <taxon>metagenomes</taxon>
        <taxon>ecological metagenomes</taxon>
    </lineage>
</organism>
<evidence type="ECO:0000256" key="1">
    <source>
        <dbReference type="SAM" id="MobiDB-lite"/>
    </source>
</evidence>
<gene>
    <name evidence="3" type="ORF">METZ01_LOCUS24086</name>
</gene>
<evidence type="ECO:0000259" key="2">
    <source>
        <dbReference type="Pfam" id="PF13649"/>
    </source>
</evidence>
<dbReference type="CDD" id="cd02440">
    <property type="entry name" value="AdoMet_MTases"/>
    <property type="match status" value="1"/>
</dbReference>
<proteinExistence type="predicted"/>
<name>A0A381PVX5_9ZZZZ</name>
<dbReference type="Gene3D" id="3.40.50.150">
    <property type="entry name" value="Vaccinia Virus protein VP39"/>
    <property type="match status" value="1"/>
</dbReference>
<dbReference type="EMBL" id="UINC01001115">
    <property type="protein sequence ID" value="SUZ71232.1"/>
    <property type="molecule type" value="Genomic_DNA"/>
</dbReference>
<feature type="domain" description="Methyltransferase" evidence="2">
    <location>
        <begin position="5"/>
        <end position="85"/>
    </location>
</feature>
<dbReference type="Pfam" id="PF13649">
    <property type="entry name" value="Methyltransf_25"/>
    <property type="match status" value="1"/>
</dbReference>
<feature type="region of interest" description="Disordered" evidence="1">
    <location>
        <begin position="100"/>
        <end position="126"/>
    </location>
</feature>
<reference evidence="3" key="1">
    <citation type="submission" date="2018-05" db="EMBL/GenBank/DDBJ databases">
        <authorList>
            <person name="Lanie J.A."/>
            <person name="Ng W.-L."/>
            <person name="Kazmierczak K.M."/>
            <person name="Andrzejewski T.M."/>
            <person name="Davidsen T.M."/>
            <person name="Wayne K.J."/>
            <person name="Tettelin H."/>
            <person name="Glass J.I."/>
            <person name="Rusch D."/>
            <person name="Podicherti R."/>
            <person name="Tsui H.-C.T."/>
            <person name="Winkler M.E."/>
        </authorList>
    </citation>
    <scope>NUCLEOTIDE SEQUENCE</scope>
</reference>
<evidence type="ECO:0000313" key="3">
    <source>
        <dbReference type="EMBL" id="SUZ71232.1"/>
    </source>
</evidence>
<dbReference type="InterPro" id="IPR041698">
    <property type="entry name" value="Methyltransf_25"/>
</dbReference>